<dbReference type="eggNOG" id="COG0629">
    <property type="taxonomic scope" value="Bacteria"/>
</dbReference>
<dbReference type="HAMAP" id="MF_00984">
    <property type="entry name" value="SSB"/>
    <property type="match status" value="1"/>
</dbReference>
<dbReference type="PIRSF" id="PIRSF002070">
    <property type="entry name" value="SSB"/>
    <property type="match status" value="1"/>
</dbReference>
<dbReference type="InterPro" id="IPR000424">
    <property type="entry name" value="Primosome_PriB/ssb"/>
</dbReference>
<comment type="subunit">
    <text evidence="2">Homotetramer.</text>
</comment>
<dbReference type="Pfam" id="PF00436">
    <property type="entry name" value="SSB"/>
    <property type="match status" value="1"/>
</dbReference>
<dbReference type="NCBIfam" id="TIGR00621">
    <property type="entry name" value="ssb"/>
    <property type="match status" value="1"/>
</dbReference>
<evidence type="ECO:0000313" key="6">
    <source>
        <dbReference type="Proteomes" id="UP000019102"/>
    </source>
</evidence>
<reference evidence="5 6" key="1">
    <citation type="journal article" date="2014" name="Genome Announc.">
        <title>Draft Genome Sequence of the Boron-Tolerant and Moderately Halotolerant Bacterium Gracilibacillus boraciitolerans JCM 21714T.</title>
        <authorList>
            <person name="Ahmed I."/>
            <person name="Oshima K."/>
            <person name="Suda W."/>
            <person name="Kitamura K."/>
            <person name="Iida T."/>
            <person name="Ohmori Y."/>
            <person name="Fujiwara T."/>
            <person name="Hattori M."/>
            <person name="Ohkuma M."/>
        </authorList>
    </citation>
    <scope>NUCLEOTIDE SEQUENCE [LARGE SCALE GENOMIC DNA]</scope>
    <source>
        <strain evidence="5 6">JCM 21714</strain>
    </source>
</reference>
<dbReference type="PROSITE" id="PS50935">
    <property type="entry name" value="SSB"/>
    <property type="match status" value="1"/>
</dbReference>
<accession>W4VJU1</accession>
<dbReference type="GO" id="GO:0006260">
    <property type="term" value="P:DNA replication"/>
    <property type="evidence" value="ECO:0007669"/>
    <property type="project" value="InterPro"/>
</dbReference>
<sequence length="155" mass="17032">MLNVCNFVGRLGKDVELRYTPNGAAVANFSLALTEPIPDQNGERGVSFINVVAWQKTAENMANQLSKGDIIGITARVNVRNFEGNDGKKVYVTEFIVQGLPTFIKVKKWENGNGGNNQGNTNNQYQSQNQNTQNTNQSPFANAQPIAINDNDLPF</sequence>
<evidence type="ECO:0000256" key="1">
    <source>
        <dbReference type="ARBA" id="ARBA00023125"/>
    </source>
</evidence>
<dbReference type="AlphaFoldDB" id="W4VJU1"/>
<dbReference type="Proteomes" id="UP000019102">
    <property type="component" value="Unassembled WGS sequence"/>
</dbReference>
<comment type="caution">
    <text evidence="2">Lacks conserved residue(s) required for the propagation of feature annotation.</text>
</comment>
<evidence type="ECO:0000313" key="5">
    <source>
        <dbReference type="EMBL" id="GAE93093.1"/>
    </source>
</evidence>
<dbReference type="OrthoDB" id="9809878at2"/>
<keyword evidence="1 2" id="KW-0238">DNA-binding</keyword>
<name>W4VJU1_9BACI</name>
<feature type="region of interest" description="Disordered" evidence="4">
    <location>
        <begin position="111"/>
        <end position="155"/>
    </location>
</feature>
<keyword evidence="6" id="KW-1185">Reference proteome</keyword>
<dbReference type="InterPro" id="IPR011344">
    <property type="entry name" value="ssDNA-bd"/>
</dbReference>
<protein>
    <recommendedName>
        <fullName evidence="2 3">Single-stranded DNA-binding protein</fullName>
        <shortName evidence="2">SSB</shortName>
    </recommendedName>
</protein>
<dbReference type="GO" id="GO:0009295">
    <property type="term" value="C:nucleoid"/>
    <property type="evidence" value="ECO:0007669"/>
    <property type="project" value="TreeGrafter"/>
</dbReference>
<dbReference type="SUPFAM" id="SSF50249">
    <property type="entry name" value="Nucleic acid-binding proteins"/>
    <property type="match status" value="1"/>
</dbReference>
<proteinExistence type="inferred from homology"/>
<dbReference type="PANTHER" id="PTHR10302">
    <property type="entry name" value="SINGLE-STRANDED DNA-BINDING PROTEIN"/>
    <property type="match status" value="1"/>
</dbReference>
<gene>
    <name evidence="5" type="ORF">JCM21714_2130</name>
</gene>
<organism evidence="5 6">
    <name type="scientific">Gracilibacillus boraciitolerans JCM 21714</name>
    <dbReference type="NCBI Taxonomy" id="1298598"/>
    <lineage>
        <taxon>Bacteria</taxon>
        <taxon>Bacillati</taxon>
        <taxon>Bacillota</taxon>
        <taxon>Bacilli</taxon>
        <taxon>Bacillales</taxon>
        <taxon>Bacillaceae</taxon>
        <taxon>Gracilibacillus</taxon>
    </lineage>
</organism>
<dbReference type="Gene3D" id="2.40.50.140">
    <property type="entry name" value="Nucleic acid-binding proteins"/>
    <property type="match status" value="1"/>
</dbReference>
<dbReference type="InterPro" id="IPR012340">
    <property type="entry name" value="NA-bd_OB-fold"/>
</dbReference>
<dbReference type="RefSeq" id="WP_035723198.1">
    <property type="nucleotide sequence ID" value="NZ_BAVS01000009.1"/>
</dbReference>
<dbReference type="CDD" id="cd04496">
    <property type="entry name" value="SSB_OBF"/>
    <property type="match status" value="1"/>
</dbReference>
<dbReference type="EMBL" id="BAVS01000009">
    <property type="protein sequence ID" value="GAE93093.1"/>
    <property type="molecule type" value="Genomic_DNA"/>
</dbReference>
<dbReference type="STRING" id="1298598.JCM21714_2130"/>
<evidence type="ECO:0000256" key="2">
    <source>
        <dbReference type="HAMAP-Rule" id="MF_00984"/>
    </source>
</evidence>
<dbReference type="PANTHER" id="PTHR10302:SF27">
    <property type="entry name" value="SINGLE-STRANDED DNA-BINDING PROTEIN"/>
    <property type="match status" value="1"/>
</dbReference>
<dbReference type="GO" id="GO:0003697">
    <property type="term" value="F:single-stranded DNA binding"/>
    <property type="evidence" value="ECO:0007669"/>
    <property type="project" value="UniProtKB-UniRule"/>
</dbReference>
<evidence type="ECO:0000256" key="3">
    <source>
        <dbReference type="PIRNR" id="PIRNR002070"/>
    </source>
</evidence>
<comment type="caution">
    <text evidence="5">The sequence shown here is derived from an EMBL/GenBank/DDBJ whole genome shotgun (WGS) entry which is preliminary data.</text>
</comment>
<feature type="compositionally biased region" description="Low complexity" evidence="4">
    <location>
        <begin position="118"/>
        <end position="137"/>
    </location>
</feature>
<evidence type="ECO:0000256" key="4">
    <source>
        <dbReference type="SAM" id="MobiDB-lite"/>
    </source>
</evidence>